<dbReference type="AlphaFoldDB" id="A0A2I1M5B5"/>
<dbReference type="Proteomes" id="UP000242263">
    <property type="component" value="Unassembled WGS sequence"/>
</dbReference>
<evidence type="ECO:0000256" key="3">
    <source>
        <dbReference type="ARBA" id="ARBA00022777"/>
    </source>
</evidence>
<gene>
    <name evidence="5" type="ORF">CYJ32_02780</name>
</gene>
<sequence>MSDSTQNNEKHVVIALGELLWDMLPTGKRAGGAPTNFCYHSMKNGAEGYAISALGEDALGDELEGEVNKAGIKHIIKRNAYPTGTVEVHLSDGIPTYDIVQNVAWDHIPFTKDMVDVMKKADAICYGTLACRRPESHDSIMRLLSEAKPGAMKYFDINLRGDFYSKDLITEQLNAATVFKINDDEIAQLQTMFSVPGTPSEVALWFLEQYDLDYVILTAGGDYSEVFAKNGESSKVVTPKVEVNDTVGAGDSFSGVFCIEILKGTPLRQAHKRAVNVAAYVCTKPGAWPEYPDEIPDYVVEQNLE</sequence>
<dbReference type="InterPro" id="IPR029056">
    <property type="entry name" value="Ribokinase-like"/>
</dbReference>
<comment type="similarity">
    <text evidence="1">Belongs to the carbohydrate kinase PfkB family.</text>
</comment>
<organism evidence="5 6">
    <name type="scientific">Alloscardovia omnicolens</name>
    <dbReference type="NCBI Taxonomy" id="419015"/>
    <lineage>
        <taxon>Bacteria</taxon>
        <taxon>Bacillati</taxon>
        <taxon>Actinomycetota</taxon>
        <taxon>Actinomycetes</taxon>
        <taxon>Bifidobacteriales</taxon>
        <taxon>Bifidobacteriaceae</taxon>
        <taxon>Alloscardovia</taxon>
    </lineage>
</organism>
<dbReference type="GO" id="GO:0016301">
    <property type="term" value="F:kinase activity"/>
    <property type="evidence" value="ECO:0007669"/>
    <property type="project" value="UniProtKB-KW"/>
</dbReference>
<dbReference type="InterPro" id="IPR050306">
    <property type="entry name" value="PfkB_Carbo_kinase"/>
</dbReference>
<evidence type="ECO:0000313" key="6">
    <source>
        <dbReference type="Proteomes" id="UP000242263"/>
    </source>
</evidence>
<evidence type="ECO:0000256" key="1">
    <source>
        <dbReference type="ARBA" id="ARBA00010688"/>
    </source>
</evidence>
<evidence type="ECO:0000256" key="2">
    <source>
        <dbReference type="ARBA" id="ARBA00022679"/>
    </source>
</evidence>
<name>A0A2I1M5B5_9BIFI</name>
<feature type="domain" description="Carbohydrate kinase PfkB" evidence="4">
    <location>
        <begin position="27"/>
        <end position="287"/>
    </location>
</feature>
<dbReference type="Pfam" id="PF00294">
    <property type="entry name" value="PfkB"/>
    <property type="match status" value="1"/>
</dbReference>
<dbReference type="EMBL" id="PKGU01000002">
    <property type="protein sequence ID" value="PKZ15322.1"/>
    <property type="molecule type" value="Genomic_DNA"/>
</dbReference>
<reference evidence="5 6" key="1">
    <citation type="submission" date="2017-12" db="EMBL/GenBank/DDBJ databases">
        <title>Phylogenetic diversity of female urinary microbiome.</title>
        <authorList>
            <person name="Thomas-White K."/>
            <person name="Wolfe A.J."/>
        </authorList>
    </citation>
    <scope>NUCLEOTIDE SEQUENCE [LARGE SCALE GENOMIC DNA]</scope>
    <source>
        <strain evidence="5 6">UMB0064</strain>
    </source>
</reference>
<keyword evidence="2" id="KW-0808">Transferase</keyword>
<dbReference type="SUPFAM" id="SSF53613">
    <property type="entry name" value="Ribokinase-like"/>
    <property type="match status" value="1"/>
</dbReference>
<keyword evidence="3 5" id="KW-0418">Kinase</keyword>
<protein>
    <submittedName>
        <fullName evidence="5">Carbohydrate kinase</fullName>
    </submittedName>
</protein>
<dbReference type="InterPro" id="IPR011611">
    <property type="entry name" value="PfkB_dom"/>
</dbReference>
<dbReference type="RefSeq" id="WP_101541298.1">
    <property type="nucleotide sequence ID" value="NZ_CAMYCS010000001.1"/>
</dbReference>
<dbReference type="PANTHER" id="PTHR43085">
    <property type="entry name" value="HEXOKINASE FAMILY MEMBER"/>
    <property type="match status" value="1"/>
</dbReference>
<proteinExistence type="inferred from homology"/>
<evidence type="ECO:0000259" key="4">
    <source>
        <dbReference type="Pfam" id="PF00294"/>
    </source>
</evidence>
<dbReference type="CDD" id="cd01167">
    <property type="entry name" value="bac_FRK"/>
    <property type="match status" value="1"/>
</dbReference>
<dbReference type="Gene3D" id="3.40.1190.20">
    <property type="match status" value="1"/>
</dbReference>
<evidence type="ECO:0000313" key="5">
    <source>
        <dbReference type="EMBL" id="PKZ15322.1"/>
    </source>
</evidence>
<accession>A0A2I1M5B5</accession>
<comment type="caution">
    <text evidence="5">The sequence shown here is derived from an EMBL/GenBank/DDBJ whole genome shotgun (WGS) entry which is preliminary data.</text>
</comment>
<dbReference type="PANTHER" id="PTHR43085:SF57">
    <property type="entry name" value="CARBOHYDRATE KINASE PFKB DOMAIN-CONTAINING PROTEIN"/>
    <property type="match status" value="1"/>
</dbReference>